<feature type="repeat" description="TPR" evidence="3">
    <location>
        <begin position="80"/>
        <end position="113"/>
    </location>
</feature>
<feature type="repeat" description="TPR" evidence="3">
    <location>
        <begin position="46"/>
        <end position="79"/>
    </location>
</feature>
<dbReference type="InterPro" id="IPR019734">
    <property type="entry name" value="TPR_rpt"/>
</dbReference>
<evidence type="ECO:0000313" key="7">
    <source>
        <dbReference type="EMBL" id="NMG74346.1"/>
    </source>
</evidence>
<dbReference type="Pfam" id="PF14559">
    <property type="entry name" value="TPR_19"/>
    <property type="match status" value="1"/>
</dbReference>
<comment type="caution">
    <text evidence="7">The sequence shown here is derived from an EMBL/GenBank/DDBJ whole genome shotgun (WGS) entry which is preliminary data.</text>
</comment>
<proteinExistence type="predicted"/>
<dbReference type="Pfam" id="PF13399">
    <property type="entry name" value="LytR_C"/>
    <property type="match status" value="1"/>
</dbReference>
<keyword evidence="8" id="KW-1185">Reference proteome</keyword>
<accession>A0ABX1Q7K4</accession>
<feature type="compositionally biased region" description="Low complexity" evidence="4">
    <location>
        <begin position="184"/>
        <end position="197"/>
    </location>
</feature>
<dbReference type="InterPro" id="IPR050498">
    <property type="entry name" value="Ycf3"/>
</dbReference>
<evidence type="ECO:0000256" key="2">
    <source>
        <dbReference type="ARBA" id="ARBA00022803"/>
    </source>
</evidence>
<name>A0ABX1Q7K4_9RHOO</name>
<evidence type="ECO:0000256" key="3">
    <source>
        <dbReference type="PROSITE-ProRule" id="PRU00339"/>
    </source>
</evidence>
<evidence type="ECO:0000259" key="6">
    <source>
        <dbReference type="Pfam" id="PF13399"/>
    </source>
</evidence>
<dbReference type="SUPFAM" id="SSF48452">
    <property type="entry name" value="TPR-like"/>
    <property type="match status" value="1"/>
</dbReference>
<feature type="compositionally biased region" description="Low complexity" evidence="4">
    <location>
        <begin position="315"/>
        <end position="325"/>
    </location>
</feature>
<dbReference type="PROSITE" id="PS51257">
    <property type="entry name" value="PROKAR_LIPOPROTEIN"/>
    <property type="match status" value="1"/>
</dbReference>
<feature type="region of interest" description="Disordered" evidence="4">
    <location>
        <begin position="175"/>
        <end position="197"/>
    </location>
</feature>
<dbReference type="EMBL" id="WTVQ01000007">
    <property type="protein sequence ID" value="NMG74346.1"/>
    <property type="molecule type" value="Genomic_DNA"/>
</dbReference>
<feature type="signal peptide" evidence="5">
    <location>
        <begin position="1"/>
        <end position="30"/>
    </location>
</feature>
<dbReference type="Gene3D" id="3.30.70.2390">
    <property type="match status" value="1"/>
</dbReference>
<reference evidence="7 8" key="1">
    <citation type="submission" date="2019-12" db="EMBL/GenBank/DDBJ databases">
        <title>Comparative genomics gives insights into the taxonomy of the Azoarcus-Aromatoleum group and reveals separate origins of nif in the plant-associated Azoarcus and non-plant-associated Aromatoleum sub-groups.</title>
        <authorList>
            <person name="Lafos M."/>
            <person name="Maluk M."/>
            <person name="Batista M."/>
            <person name="Junghare M."/>
            <person name="Carmona M."/>
            <person name="Faoro H."/>
            <person name="Cruz L.M."/>
            <person name="Battistoni F."/>
            <person name="De Souza E."/>
            <person name="Pedrosa F."/>
            <person name="Chen W.-M."/>
            <person name="Poole P.S."/>
            <person name="Dixon R.A."/>
            <person name="James E.K."/>
        </authorList>
    </citation>
    <scope>NUCLEOTIDE SEQUENCE [LARGE SCALE GENOMIC DNA]</scope>
    <source>
        <strain evidence="7 8">22Lin</strain>
    </source>
</reference>
<dbReference type="PANTHER" id="PTHR44858:SF1">
    <property type="entry name" value="UDP-N-ACETYLGLUCOSAMINE--PEPTIDE N-ACETYLGLUCOSAMINYLTRANSFERASE SPINDLY-RELATED"/>
    <property type="match status" value="1"/>
</dbReference>
<organism evidence="7 8">
    <name type="scientific">Aromatoleum diolicum</name>
    <dbReference type="NCBI Taxonomy" id="75796"/>
    <lineage>
        <taxon>Bacteria</taxon>
        <taxon>Pseudomonadati</taxon>
        <taxon>Pseudomonadota</taxon>
        <taxon>Betaproteobacteria</taxon>
        <taxon>Rhodocyclales</taxon>
        <taxon>Rhodocyclaceae</taxon>
        <taxon>Aromatoleum</taxon>
    </lineage>
</organism>
<protein>
    <submittedName>
        <fullName evidence="7">Tetratricopeptide repeat protein</fullName>
    </submittedName>
</protein>
<dbReference type="Gene3D" id="1.25.40.10">
    <property type="entry name" value="Tetratricopeptide repeat domain"/>
    <property type="match status" value="1"/>
</dbReference>
<sequence length="470" mass="48291">MNKFALTLKPVLAALVLGACSTSPTMPVNAWKVAPVQTVRHGGSNATGYFALGRYKEGQGANEQAIAAYRKALEADPGYAAAWSALGSLQVQMGQFDDGLKALERAVSITPSASHLHNNLGYALQLAGRDEAAVASLRRAVELDGNNRRAWSNLATTYQRLGMQDKAEFADARASGAWPPAPAPTGHATRPATTAPATAAATATATAVTVSPVSTVSPISTETPATTAPMPLLAVPNTVARPFDQPASKVERPAPVSPATVPALSVSTTPRTVLVKVANNVFELHNGPAKPAAAVLEAAAIIAAVAPPSVPAPAPSVSAPTLSPTQRAATEAAGSPAPVSAPVAAVLRSARYEIANGHGGEGLARRLAALLGKQGVARPRLTNQQPYNQPASYVEYRDGYRDAAEAFAARLPFRPTIQAAASNMVVDVRLMLGRDLTTSDACAALGLCSTVARVPAAKLAVARAPLTAKD</sequence>
<keyword evidence="1" id="KW-0677">Repeat</keyword>
<dbReference type="SMART" id="SM00028">
    <property type="entry name" value="TPR"/>
    <property type="match status" value="4"/>
</dbReference>
<feature type="repeat" description="TPR" evidence="3">
    <location>
        <begin position="114"/>
        <end position="147"/>
    </location>
</feature>
<gene>
    <name evidence="7" type="ORF">GPA25_06190</name>
</gene>
<keyword evidence="5" id="KW-0732">Signal</keyword>
<dbReference type="PANTHER" id="PTHR44858">
    <property type="entry name" value="TETRATRICOPEPTIDE REPEAT PROTEIN 6"/>
    <property type="match status" value="1"/>
</dbReference>
<dbReference type="Proteomes" id="UP000648984">
    <property type="component" value="Unassembled WGS sequence"/>
</dbReference>
<evidence type="ECO:0000256" key="5">
    <source>
        <dbReference type="SAM" id="SignalP"/>
    </source>
</evidence>
<evidence type="ECO:0000256" key="1">
    <source>
        <dbReference type="ARBA" id="ARBA00022737"/>
    </source>
</evidence>
<evidence type="ECO:0000256" key="4">
    <source>
        <dbReference type="SAM" id="MobiDB-lite"/>
    </source>
</evidence>
<dbReference type="InterPro" id="IPR011990">
    <property type="entry name" value="TPR-like_helical_dom_sf"/>
</dbReference>
<feature type="domain" description="LytR/CpsA/Psr regulator C-terminal" evidence="6">
    <location>
        <begin position="352"/>
        <end position="435"/>
    </location>
</feature>
<dbReference type="PROSITE" id="PS50005">
    <property type="entry name" value="TPR"/>
    <property type="match status" value="3"/>
</dbReference>
<keyword evidence="2 3" id="KW-0802">TPR repeat</keyword>
<dbReference type="InterPro" id="IPR027381">
    <property type="entry name" value="LytR/CpsA/Psr_C"/>
</dbReference>
<evidence type="ECO:0000313" key="8">
    <source>
        <dbReference type="Proteomes" id="UP000648984"/>
    </source>
</evidence>
<feature type="region of interest" description="Disordered" evidence="4">
    <location>
        <begin position="313"/>
        <end position="335"/>
    </location>
</feature>
<feature type="chain" id="PRO_5046915230" evidence="5">
    <location>
        <begin position="31"/>
        <end position="470"/>
    </location>
</feature>
<dbReference type="RefSeq" id="WP_169259495.1">
    <property type="nucleotide sequence ID" value="NZ_WTVQ01000007.1"/>
</dbReference>